<evidence type="ECO:0000313" key="5">
    <source>
        <dbReference type="Proteomes" id="UP000422569"/>
    </source>
</evidence>
<proteinExistence type="predicted"/>
<keyword evidence="2" id="KW-0012">Acyltransferase</keyword>
<dbReference type="InterPro" id="IPR051016">
    <property type="entry name" value="Diverse_Substrate_AcTransf"/>
</dbReference>
<dbReference type="RefSeq" id="WP_016918801.1">
    <property type="nucleotide sequence ID" value="NZ_CP044331.1"/>
</dbReference>
<evidence type="ECO:0000313" key="4">
    <source>
        <dbReference type="EMBL" id="QGM96298.1"/>
    </source>
</evidence>
<dbReference type="InterPro" id="IPR000182">
    <property type="entry name" value="GNAT_dom"/>
</dbReference>
<evidence type="ECO:0000259" key="3">
    <source>
        <dbReference type="PROSITE" id="PS51186"/>
    </source>
</evidence>
<keyword evidence="1 4" id="KW-0808">Transferase</keyword>
<dbReference type="InterPro" id="IPR016181">
    <property type="entry name" value="Acyl_CoA_acyltransferase"/>
</dbReference>
<dbReference type="PANTHER" id="PTHR10545:SF42">
    <property type="entry name" value="ACETYLTRANSFERASE"/>
    <property type="match status" value="1"/>
</dbReference>
<dbReference type="KEGG" id="mpar:F7D14_01555"/>
<name>A0A6B8M1S8_9HYPH</name>
<feature type="domain" description="N-acetyltransferase" evidence="3">
    <location>
        <begin position="2"/>
        <end position="146"/>
    </location>
</feature>
<dbReference type="Gene3D" id="3.40.630.30">
    <property type="match status" value="1"/>
</dbReference>
<dbReference type="Pfam" id="PF00583">
    <property type="entry name" value="Acetyltransf_1"/>
    <property type="match status" value="1"/>
</dbReference>
<dbReference type="EMBL" id="CP044331">
    <property type="protein sequence ID" value="QGM96298.1"/>
    <property type="molecule type" value="Genomic_DNA"/>
</dbReference>
<reference evidence="4 5" key="1">
    <citation type="submission" date="2019-09" db="EMBL/GenBank/DDBJ databases">
        <title>Isolation and complete genome sequencing of Methylocystis species.</title>
        <authorList>
            <person name="Rumah B.L."/>
            <person name="Stead C.E."/>
            <person name="Stevens B.C."/>
            <person name="Minton N.P."/>
            <person name="Grosse-Honebrink A."/>
            <person name="Zhang Y."/>
        </authorList>
    </citation>
    <scope>NUCLEOTIDE SEQUENCE [LARGE SCALE GENOMIC DNA]</scope>
    <source>
        <strain evidence="4 5">BRCS2</strain>
    </source>
</reference>
<dbReference type="GO" id="GO:0008080">
    <property type="term" value="F:N-acetyltransferase activity"/>
    <property type="evidence" value="ECO:0007669"/>
    <property type="project" value="TreeGrafter"/>
</dbReference>
<dbReference type="AlphaFoldDB" id="A0A6B8M1S8"/>
<dbReference type="CDD" id="cd04301">
    <property type="entry name" value="NAT_SF"/>
    <property type="match status" value="1"/>
</dbReference>
<keyword evidence="5" id="KW-1185">Reference proteome</keyword>
<dbReference type="PROSITE" id="PS51186">
    <property type="entry name" value="GNAT"/>
    <property type="match status" value="1"/>
</dbReference>
<evidence type="ECO:0000256" key="1">
    <source>
        <dbReference type="ARBA" id="ARBA00022679"/>
    </source>
</evidence>
<gene>
    <name evidence="4" type="ORF">F7D14_01555</name>
</gene>
<sequence length="146" mass="16501">MTIVRDISEQDAQAWRALWAGYNAFYETVLPPDVTAHTFNGLLDPSAPMIGRVVEVDGRVAGFSISILHACSWSIAPVCYLEDLFVDPACRRKGLGKALIEDLVELGREKGWSRLYWHTKAGNAQARRLYDLFVPADDFVRYRLKL</sequence>
<accession>A0A6B8M1S8</accession>
<dbReference type="SUPFAM" id="SSF55729">
    <property type="entry name" value="Acyl-CoA N-acyltransferases (Nat)"/>
    <property type="match status" value="1"/>
</dbReference>
<organism evidence="4 5">
    <name type="scientific">Methylocystis parvus</name>
    <dbReference type="NCBI Taxonomy" id="134"/>
    <lineage>
        <taxon>Bacteria</taxon>
        <taxon>Pseudomonadati</taxon>
        <taxon>Pseudomonadota</taxon>
        <taxon>Alphaproteobacteria</taxon>
        <taxon>Hyphomicrobiales</taxon>
        <taxon>Methylocystaceae</taxon>
        <taxon>Methylocystis</taxon>
    </lineage>
</organism>
<dbReference type="PANTHER" id="PTHR10545">
    <property type="entry name" value="DIAMINE N-ACETYLTRANSFERASE"/>
    <property type="match status" value="1"/>
</dbReference>
<evidence type="ECO:0000256" key="2">
    <source>
        <dbReference type="ARBA" id="ARBA00023315"/>
    </source>
</evidence>
<protein>
    <submittedName>
        <fullName evidence="4">GNAT family N-acetyltransferase</fullName>
    </submittedName>
</protein>
<dbReference type="Proteomes" id="UP000422569">
    <property type="component" value="Chromosome"/>
</dbReference>